<dbReference type="Gene3D" id="1.10.443.20">
    <property type="entry name" value="Centromere DNA-binding protein complex CBF3 subunit, domain 2"/>
    <property type="match status" value="1"/>
</dbReference>
<accession>A0AAN6TTC5</accession>
<dbReference type="GO" id="GO:0000981">
    <property type="term" value="F:DNA-binding transcription factor activity, RNA polymerase II-specific"/>
    <property type="evidence" value="ECO:0007669"/>
    <property type="project" value="TreeGrafter"/>
</dbReference>
<proteinExistence type="predicted"/>
<dbReference type="InterPro" id="IPR052146">
    <property type="entry name" value="HOT1"/>
</dbReference>
<gene>
    <name evidence="2" type="ORF">N657DRAFT_626024</name>
</gene>
<dbReference type="GO" id="GO:0060963">
    <property type="term" value="P:positive regulation of ribosomal protein gene transcription by RNA polymerase II"/>
    <property type="evidence" value="ECO:0007669"/>
    <property type="project" value="TreeGrafter"/>
</dbReference>
<evidence type="ECO:0000313" key="3">
    <source>
        <dbReference type="Proteomes" id="UP001302602"/>
    </source>
</evidence>
<keyword evidence="3" id="KW-1185">Reference proteome</keyword>
<reference evidence="2" key="1">
    <citation type="journal article" date="2023" name="Mol. Phylogenet. Evol.">
        <title>Genome-scale phylogeny and comparative genomics of the fungal order Sordariales.</title>
        <authorList>
            <person name="Hensen N."/>
            <person name="Bonometti L."/>
            <person name="Westerberg I."/>
            <person name="Brannstrom I.O."/>
            <person name="Guillou S."/>
            <person name="Cros-Aarteil S."/>
            <person name="Calhoun S."/>
            <person name="Haridas S."/>
            <person name="Kuo A."/>
            <person name="Mondo S."/>
            <person name="Pangilinan J."/>
            <person name="Riley R."/>
            <person name="LaButti K."/>
            <person name="Andreopoulos B."/>
            <person name="Lipzen A."/>
            <person name="Chen C."/>
            <person name="Yan M."/>
            <person name="Daum C."/>
            <person name="Ng V."/>
            <person name="Clum A."/>
            <person name="Steindorff A."/>
            <person name="Ohm R.A."/>
            <person name="Martin F."/>
            <person name="Silar P."/>
            <person name="Natvig D.O."/>
            <person name="Lalanne C."/>
            <person name="Gautier V."/>
            <person name="Ament-Velasquez S.L."/>
            <person name="Kruys A."/>
            <person name="Hutchinson M.I."/>
            <person name="Powell A.J."/>
            <person name="Barry K."/>
            <person name="Miller A.N."/>
            <person name="Grigoriev I.V."/>
            <person name="Debuchy R."/>
            <person name="Gladieux P."/>
            <person name="Hiltunen Thoren M."/>
            <person name="Johannesson H."/>
        </authorList>
    </citation>
    <scope>NUCLEOTIDE SEQUENCE</scope>
    <source>
        <strain evidence="2">CBS 731.68</strain>
    </source>
</reference>
<dbReference type="Proteomes" id="UP001302602">
    <property type="component" value="Unassembled WGS sequence"/>
</dbReference>
<dbReference type="GeneID" id="87827540"/>
<reference evidence="2" key="2">
    <citation type="submission" date="2023-05" db="EMBL/GenBank/DDBJ databases">
        <authorList>
            <consortium name="Lawrence Berkeley National Laboratory"/>
            <person name="Steindorff A."/>
            <person name="Hensen N."/>
            <person name="Bonometti L."/>
            <person name="Westerberg I."/>
            <person name="Brannstrom I.O."/>
            <person name="Guillou S."/>
            <person name="Cros-Aarteil S."/>
            <person name="Calhoun S."/>
            <person name="Haridas S."/>
            <person name="Kuo A."/>
            <person name="Mondo S."/>
            <person name="Pangilinan J."/>
            <person name="Riley R."/>
            <person name="Labutti K."/>
            <person name="Andreopoulos B."/>
            <person name="Lipzen A."/>
            <person name="Chen C."/>
            <person name="Yanf M."/>
            <person name="Daum C."/>
            <person name="Ng V."/>
            <person name="Clum A."/>
            <person name="Ohm R."/>
            <person name="Martin F."/>
            <person name="Silar P."/>
            <person name="Natvig D."/>
            <person name="Lalanne C."/>
            <person name="Gautier V."/>
            <person name="Ament-Velasquez S.L."/>
            <person name="Kruys A."/>
            <person name="Hutchinson M.I."/>
            <person name="Powell A.J."/>
            <person name="Barry K."/>
            <person name="Miller A.N."/>
            <person name="Grigoriev I.V."/>
            <person name="Debuchy R."/>
            <person name="Gladieux P."/>
            <person name="Thoren M.H."/>
            <person name="Johannesson H."/>
        </authorList>
    </citation>
    <scope>NUCLEOTIDE SEQUENCE</scope>
    <source>
        <strain evidence="2">CBS 731.68</strain>
    </source>
</reference>
<organism evidence="2 3">
    <name type="scientific">Parathielavia appendiculata</name>
    <dbReference type="NCBI Taxonomy" id="2587402"/>
    <lineage>
        <taxon>Eukaryota</taxon>
        <taxon>Fungi</taxon>
        <taxon>Dikarya</taxon>
        <taxon>Ascomycota</taxon>
        <taxon>Pezizomycotina</taxon>
        <taxon>Sordariomycetes</taxon>
        <taxon>Sordariomycetidae</taxon>
        <taxon>Sordariales</taxon>
        <taxon>Chaetomiaceae</taxon>
        <taxon>Parathielavia</taxon>
    </lineage>
</organism>
<dbReference type="RefSeq" id="XP_062643679.1">
    <property type="nucleotide sequence ID" value="XM_062790771.1"/>
</dbReference>
<dbReference type="PANTHER" id="PTHR37784">
    <property type="entry name" value="PROTEIN MSN1"/>
    <property type="match status" value="1"/>
</dbReference>
<dbReference type="GO" id="GO:0000978">
    <property type="term" value="F:RNA polymerase II cis-regulatory region sequence-specific DNA binding"/>
    <property type="evidence" value="ECO:0007669"/>
    <property type="project" value="TreeGrafter"/>
</dbReference>
<comment type="caution">
    <text evidence="2">The sequence shown here is derived from an EMBL/GenBank/DDBJ whole genome shotgun (WGS) entry which is preliminary data.</text>
</comment>
<dbReference type="Pfam" id="PF12550">
    <property type="entry name" value="GCR1_C"/>
    <property type="match status" value="1"/>
</dbReference>
<dbReference type="EMBL" id="MU853243">
    <property type="protein sequence ID" value="KAK4119906.1"/>
    <property type="molecule type" value="Genomic_DNA"/>
</dbReference>
<dbReference type="InterPro" id="IPR038279">
    <property type="entry name" value="Ndc10_dom2_sf"/>
</dbReference>
<evidence type="ECO:0000313" key="2">
    <source>
        <dbReference type="EMBL" id="KAK4119906.1"/>
    </source>
</evidence>
<dbReference type="InterPro" id="IPR022210">
    <property type="entry name" value="TF_GCR1-like"/>
</dbReference>
<sequence length="262" mass="29050">MRRLRTVLLQDLAVLQPRFPSLPFFAYPPFSGPDWGAFALAVRSDVAASEPPSLLLQRALPEISAAFESSRDAVLRNSGRLIGDLERRLDTQLKSLDTRLNSVQDSLGALIQGRVPIPLRGYLGGPDALGALGGPVTLVTPAAAAPAEPSPTVFQTLTKAYTVQDVWRDWKEGVAGRPAVRELEERWGSRWRPGGTIRVQFCRRKVIWDELLTRIARGQSEDEAVAELERLREGRSLNQLIDSLKLRRRRSRKPATAAQNIS</sequence>
<dbReference type="PANTHER" id="PTHR37784:SF2">
    <property type="entry name" value="HIGH-OSMOLARITY-INDUCED TRANSCRIPTION PROTEIN 1"/>
    <property type="match status" value="1"/>
</dbReference>
<evidence type="ECO:0000259" key="1">
    <source>
        <dbReference type="Pfam" id="PF12550"/>
    </source>
</evidence>
<name>A0AAN6TTC5_9PEZI</name>
<dbReference type="AlphaFoldDB" id="A0AAN6TTC5"/>
<protein>
    <recommendedName>
        <fullName evidence="1">Transcription activator GCR1-like domain-containing protein</fullName>
    </recommendedName>
</protein>
<feature type="domain" description="Transcription activator GCR1-like" evidence="1">
    <location>
        <begin position="156"/>
        <end position="232"/>
    </location>
</feature>